<dbReference type="SUPFAM" id="SSF53850">
    <property type="entry name" value="Periplasmic binding protein-like II"/>
    <property type="match status" value="1"/>
</dbReference>
<keyword evidence="7" id="KW-1185">Reference proteome</keyword>
<dbReference type="SUPFAM" id="SSF46785">
    <property type="entry name" value="Winged helix' DNA-binding domain"/>
    <property type="match status" value="1"/>
</dbReference>
<accession>A0ABS8UDF1</accession>
<dbReference type="Gene3D" id="3.40.190.10">
    <property type="entry name" value="Periplasmic binding protein-like II"/>
    <property type="match status" value="2"/>
</dbReference>
<dbReference type="Pfam" id="PF00126">
    <property type="entry name" value="HTH_1"/>
    <property type="match status" value="1"/>
</dbReference>
<protein>
    <submittedName>
        <fullName evidence="6">LysR substrate-binding domain-containing protein</fullName>
    </submittedName>
</protein>
<keyword evidence="3" id="KW-0238">DNA-binding</keyword>
<evidence type="ECO:0000313" key="7">
    <source>
        <dbReference type="Proteomes" id="UP001430360"/>
    </source>
</evidence>
<dbReference type="PANTHER" id="PTHR30126">
    <property type="entry name" value="HTH-TYPE TRANSCRIPTIONAL REGULATOR"/>
    <property type="match status" value="1"/>
</dbReference>
<dbReference type="PROSITE" id="PS50931">
    <property type="entry name" value="HTH_LYSR"/>
    <property type="match status" value="1"/>
</dbReference>
<evidence type="ECO:0000256" key="2">
    <source>
        <dbReference type="ARBA" id="ARBA00023015"/>
    </source>
</evidence>
<reference evidence="6" key="1">
    <citation type="submission" date="2021-12" db="EMBL/GenBank/DDBJ databases">
        <authorList>
            <person name="Ulrich A."/>
        </authorList>
    </citation>
    <scope>NUCLEOTIDE SEQUENCE</scope>
    <source>
        <strain evidence="6">A1P009</strain>
    </source>
</reference>
<dbReference type="InterPro" id="IPR005119">
    <property type="entry name" value="LysR_subst-bd"/>
</dbReference>
<keyword evidence="2" id="KW-0805">Transcription regulation</keyword>
<dbReference type="Proteomes" id="UP001430360">
    <property type="component" value="Unassembled WGS sequence"/>
</dbReference>
<dbReference type="RefSeq" id="WP_232136281.1">
    <property type="nucleotide sequence ID" value="NZ_CP089507.1"/>
</dbReference>
<dbReference type="PANTHER" id="PTHR30126:SF6">
    <property type="entry name" value="HTH-TYPE TRANSCRIPTIONAL REGULATOR CYSB-RELATED"/>
    <property type="match status" value="1"/>
</dbReference>
<evidence type="ECO:0000313" key="6">
    <source>
        <dbReference type="EMBL" id="MCD9097269.1"/>
    </source>
</evidence>
<proteinExistence type="inferred from homology"/>
<evidence type="ECO:0000256" key="3">
    <source>
        <dbReference type="ARBA" id="ARBA00023125"/>
    </source>
</evidence>
<dbReference type="PRINTS" id="PR00039">
    <property type="entry name" value="HTHLYSR"/>
</dbReference>
<reference evidence="6" key="2">
    <citation type="journal article" date="2022" name="Syst. Appl. Microbiol.">
        <title>Physiological and genomic characterisation of Luteimonas fraxinea sp. nov., a bacterial species associated with trees tolerant to ash dieback.</title>
        <authorList>
            <person name="Ulrich K."/>
            <person name="Becker R."/>
            <person name="Behrendt U."/>
            <person name="Kube M."/>
            <person name="Schneck V."/>
            <person name="Ulrich A."/>
        </authorList>
    </citation>
    <scope>NUCLEOTIDE SEQUENCE</scope>
    <source>
        <strain evidence="6">A1P009</strain>
    </source>
</reference>
<dbReference type="EMBL" id="JAJQKU010000003">
    <property type="protein sequence ID" value="MCD9097269.1"/>
    <property type="molecule type" value="Genomic_DNA"/>
</dbReference>
<sequence length="339" mass="36588">MTLTQLRSFIAIVDCGHNVTLAAQRLHATQSGVSKQLAQLEAALGMTLFVRRARALTGLTEAGAQVLAHARRLLAESANIQALSDNLRRERHGVLRIATTHTQARHALPPALQALEREWPEVAVHVVPGEDSDGLQALIDGHVDLALLSGTGAPPAGCIAVPLYRWRRRVVVPAGHPLSQLQRPLRLDDLTGRRLVSYASSQLASSSLQRAFAQRGLQADVAVTARDGDLIQAYTRAGLGIGIVAEMALDPRDDLVVPPIEPDLLPSCTTWLLLHPARVLRDFGFALLAALAPQHAVVDLRRLIADDQPLPEPAPDWQAWRVATRIARPVASTAIATAR</sequence>
<comment type="caution">
    <text evidence="6">The sequence shown here is derived from an EMBL/GenBank/DDBJ whole genome shotgun (WGS) entry which is preliminary data.</text>
</comment>
<comment type="similarity">
    <text evidence="1">Belongs to the LysR transcriptional regulatory family.</text>
</comment>
<dbReference type="Pfam" id="PF03466">
    <property type="entry name" value="LysR_substrate"/>
    <property type="match status" value="1"/>
</dbReference>
<feature type="domain" description="HTH lysR-type" evidence="5">
    <location>
        <begin position="1"/>
        <end position="59"/>
    </location>
</feature>
<evidence type="ECO:0000259" key="5">
    <source>
        <dbReference type="PROSITE" id="PS50931"/>
    </source>
</evidence>
<organism evidence="6 7">
    <name type="scientific">Luteimonas fraxinea</name>
    <dbReference type="NCBI Taxonomy" id="2901869"/>
    <lineage>
        <taxon>Bacteria</taxon>
        <taxon>Pseudomonadati</taxon>
        <taxon>Pseudomonadota</taxon>
        <taxon>Gammaproteobacteria</taxon>
        <taxon>Lysobacterales</taxon>
        <taxon>Lysobacteraceae</taxon>
        <taxon>Luteimonas</taxon>
    </lineage>
</organism>
<keyword evidence="4" id="KW-0804">Transcription</keyword>
<evidence type="ECO:0000256" key="4">
    <source>
        <dbReference type="ARBA" id="ARBA00023163"/>
    </source>
</evidence>
<evidence type="ECO:0000256" key="1">
    <source>
        <dbReference type="ARBA" id="ARBA00009437"/>
    </source>
</evidence>
<dbReference type="InterPro" id="IPR000847">
    <property type="entry name" value="LysR_HTH_N"/>
</dbReference>
<gene>
    <name evidence="6" type="ORF">LTT95_10010</name>
</gene>
<dbReference type="Gene3D" id="1.10.10.10">
    <property type="entry name" value="Winged helix-like DNA-binding domain superfamily/Winged helix DNA-binding domain"/>
    <property type="match status" value="1"/>
</dbReference>
<dbReference type="InterPro" id="IPR036388">
    <property type="entry name" value="WH-like_DNA-bd_sf"/>
</dbReference>
<dbReference type="InterPro" id="IPR036390">
    <property type="entry name" value="WH_DNA-bd_sf"/>
</dbReference>
<name>A0ABS8UDF1_9GAMM</name>